<organism evidence="2 3">
    <name type="scientific">Zasmidium cellare ATCC 36951</name>
    <dbReference type="NCBI Taxonomy" id="1080233"/>
    <lineage>
        <taxon>Eukaryota</taxon>
        <taxon>Fungi</taxon>
        <taxon>Dikarya</taxon>
        <taxon>Ascomycota</taxon>
        <taxon>Pezizomycotina</taxon>
        <taxon>Dothideomycetes</taxon>
        <taxon>Dothideomycetidae</taxon>
        <taxon>Mycosphaerellales</taxon>
        <taxon>Mycosphaerellaceae</taxon>
        <taxon>Zasmidium</taxon>
    </lineage>
</organism>
<dbReference type="AlphaFoldDB" id="A0A6A6CTV9"/>
<evidence type="ECO:0000313" key="2">
    <source>
        <dbReference type="EMBL" id="KAF2170485.1"/>
    </source>
</evidence>
<protein>
    <submittedName>
        <fullName evidence="2">Uncharacterized protein</fullName>
    </submittedName>
</protein>
<evidence type="ECO:0000256" key="1">
    <source>
        <dbReference type="SAM" id="MobiDB-lite"/>
    </source>
</evidence>
<name>A0A6A6CTV9_ZASCE</name>
<evidence type="ECO:0000313" key="3">
    <source>
        <dbReference type="Proteomes" id="UP000799537"/>
    </source>
</evidence>
<dbReference type="GeneID" id="54558147"/>
<dbReference type="RefSeq" id="XP_033671374.1">
    <property type="nucleotide sequence ID" value="XM_033804875.1"/>
</dbReference>
<dbReference type="Proteomes" id="UP000799537">
    <property type="component" value="Unassembled WGS sequence"/>
</dbReference>
<keyword evidence="3" id="KW-1185">Reference proteome</keyword>
<sequence length="115" mass="13013">MSRWKPNDLHQAPRLSTEMLTMSISAAAFATRIWRLTLSTFSLPPANTRGYCALLNVRPSITNDCEDLNEEDIVSVVEYSHSCGILFYLSWTENRQDSEEVEGATRFQARPAGRT</sequence>
<gene>
    <name evidence="2" type="ORF">M409DRAFT_19306</name>
</gene>
<proteinExistence type="predicted"/>
<feature type="region of interest" description="Disordered" evidence="1">
    <location>
        <begin position="96"/>
        <end position="115"/>
    </location>
</feature>
<reference evidence="2" key="1">
    <citation type="journal article" date="2020" name="Stud. Mycol.">
        <title>101 Dothideomycetes genomes: a test case for predicting lifestyles and emergence of pathogens.</title>
        <authorList>
            <person name="Haridas S."/>
            <person name="Albert R."/>
            <person name="Binder M."/>
            <person name="Bloem J."/>
            <person name="Labutti K."/>
            <person name="Salamov A."/>
            <person name="Andreopoulos B."/>
            <person name="Baker S."/>
            <person name="Barry K."/>
            <person name="Bills G."/>
            <person name="Bluhm B."/>
            <person name="Cannon C."/>
            <person name="Castanera R."/>
            <person name="Culley D."/>
            <person name="Daum C."/>
            <person name="Ezra D."/>
            <person name="Gonzalez J."/>
            <person name="Henrissat B."/>
            <person name="Kuo A."/>
            <person name="Liang C."/>
            <person name="Lipzen A."/>
            <person name="Lutzoni F."/>
            <person name="Magnuson J."/>
            <person name="Mondo S."/>
            <person name="Nolan M."/>
            <person name="Ohm R."/>
            <person name="Pangilinan J."/>
            <person name="Park H.-J."/>
            <person name="Ramirez L."/>
            <person name="Alfaro M."/>
            <person name="Sun H."/>
            <person name="Tritt A."/>
            <person name="Yoshinaga Y."/>
            <person name="Zwiers L.-H."/>
            <person name="Turgeon B."/>
            <person name="Goodwin S."/>
            <person name="Spatafora J."/>
            <person name="Crous P."/>
            <person name="Grigoriev I."/>
        </authorList>
    </citation>
    <scope>NUCLEOTIDE SEQUENCE</scope>
    <source>
        <strain evidence="2">ATCC 36951</strain>
    </source>
</reference>
<accession>A0A6A6CTV9</accession>
<dbReference type="EMBL" id="ML993585">
    <property type="protein sequence ID" value="KAF2170485.1"/>
    <property type="molecule type" value="Genomic_DNA"/>
</dbReference>